<dbReference type="GeneID" id="81366779"/>
<protein>
    <submittedName>
        <fullName evidence="1">Uncharacterized protein</fullName>
    </submittedName>
</protein>
<comment type="caution">
    <text evidence="1">The sequence shown here is derived from an EMBL/GenBank/DDBJ whole genome shotgun (WGS) entry which is preliminary data.</text>
</comment>
<evidence type="ECO:0000313" key="2">
    <source>
        <dbReference type="Proteomes" id="UP001147747"/>
    </source>
</evidence>
<dbReference type="Gene3D" id="1.25.40.20">
    <property type="entry name" value="Ankyrin repeat-containing domain"/>
    <property type="match status" value="1"/>
</dbReference>
<gene>
    <name evidence="1" type="ORF">N7509_003162</name>
</gene>
<dbReference type="InterPro" id="IPR036770">
    <property type="entry name" value="Ankyrin_rpt-contain_sf"/>
</dbReference>
<accession>A0A9W9W4I5</accession>
<proteinExistence type="predicted"/>
<reference evidence="1" key="2">
    <citation type="journal article" date="2023" name="IMA Fungus">
        <title>Comparative genomic study of the Penicillium genus elucidates a diverse pangenome and 15 lateral gene transfer events.</title>
        <authorList>
            <person name="Petersen C."/>
            <person name="Sorensen T."/>
            <person name="Nielsen M.R."/>
            <person name="Sondergaard T.E."/>
            <person name="Sorensen J.L."/>
            <person name="Fitzpatrick D.A."/>
            <person name="Frisvad J.C."/>
            <person name="Nielsen K.L."/>
        </authorList>
    </citation>
    <scope>NUCLEOTIDE SEQUENCE</scope>
    <source>
        <strain evidence="1">IBT 29677</strain>
    </source>
</reference>
<dbReference type="RefSeq" id="XP_056490533.1">
    <property type="nucleotide sequence ID" value="XM_056627799.1"/>
</dbReference>
<dbReference type="AlphaFoldDB" id="A0A9W9W4I5"/>
<reference evidence="1" key="1">
    <citation type="submission" date="2022-12" db="EMBL/GenBank/DDBJ databases">
        <authorList>
            <person name="Petersen C."/>
        </authorList>
    </citation>
    <scope>NUCLEOTIDE SEQUENCE</scope>
    <source>
        <strain evidence="1">IBT 29677</strain>
    </source>
</reference>
<keyword evidence="2" id="KW-1185">Reference proteome</keyword>
<dbReference type="EMBL" id="JAPZBU010000005">
    <property type="protein sequence ID" value="KAJ5403291.1"/>
    <property type="molecule type" value="Genomic_DNA"/>
</dbReference>
<dbReference type="InterPro" id="IPR002110">
    <property type="entry name" value="Ankyrin_rpt"/>
</dbReference>
<dbReference type="Pfam" id="PF00023">
    <property type="entry name" value="Ank"/>
    <property type="match status" value="1"/>
</dbReference>
<organism evidence="1 2">
    <name type="scientific">Penicillium cosmopolitanum</name>
    <dbReference type="NCBI Taxonomy" id="1131564"/>
    <lineage>
        <taxon>Eukaryota</taxon>
        <taxon>Fungi</taxon>
        <taxon>Dikarya</taxon>
        <taxon>Ascomycota</taxon>
        <taxon>Pezizomycotina</taxon>
        <taxon>Eurotiomycetes</taxon>
        <taxon>Eurotiomycetidae</taxon>
        <taxon>Eurotiales</taxon>
        <taxon>Aspergillaceae</taxon>
        <taxon>Penicillium</taxon>
    </lineage>
</organism>
<name>A0A9W9W4I5_9EURO</name>
<sequence length="88" mass="9694">MSSYTAGVRLLRLGGLADVTARDNNGNTPLHLAVDVEIGMTDSNTIMEVRKADLDLSSRNNDGHTVWDLATKNTDRAQINEKYIDALY</sequence>
<dbReference type="OrthoDB" id="1577640at2759"/>
<evidence type="ECO:0000313" key="1">
    <source>
        <dbReference type="EMBL" id="KAJ5403291.1"/>
    </source>
</evidence>
<dbReference type="SUPFAM" id="SSF48403">
    <property type="entry name" value="Ankyrin repeat"/>
    <property type="match status" value="1"/>
</dbReference>
<dbReference type="Proteomes" id="UP001147747">
    <property type="component" value="Unassembled WGS sequence"/>
</dbReference>